<dbReference type="PANTHER" id="PTHR43176">
    <property type="entry name" value="3-HYDROXYISOBUTYRYL-COA HYDROLASE-RELATED"/>
    <property type="match status" value="1"/>
</dbReference>
<dbReference type="GO" id="GO:0005739">
    <property type="term" value="C:mitochondrion"/>
    <property type="evidence" value="ECO:0000318"/>
    <property type="project" value="GO_Central"/>
</dbReference>
<evidence type="ECO:0000313" key="13">
    <source>
        <dbReference type="Ensembl" id="ENSCINP00000006553.3"/>
    </source>
</evidence>
<dbReference type="InParanoid" id="F6S360"/>
<name>F6S360_CIOIN</name>
<evidence type="ECO:0000256" key="11">
    <source>
        <dbReference type="ARBA" id="ARBA00031181"/>
    </source>
</evidence>
<evidence type="ECO:0000256" key="8">
    <source>
        <dbReference type="ARBA" id="ARBA00022801"/>
    </source>
</evidence>
<dbReference type="Gene3D" id="3.90.226.10">
    <property type="entry name" value="2-enoyl-CoA Hydratase, Chain A, domain 1"/>
    <property type="match status" value="1"/>
</dbReference>
<dbReference type="InterPro" id="IPR029045">
    <property type="entry name" value="ClpP/crotonase-like_dom_sf"/>
</dbReference>
<keyword evidence="7" id="KW-0101">Branched-chain amino acid catabolism</keyword>
<dbReference type="FunCoup" id="F6S360">
    <property type="interactions" value="338"/>
</dbReference>
<organism evidence="13 14">
    <name type="scientific">Ciona intestinalis</name>
    <name type="common">Transparent sea squirt</name>
    <name type="synonym">Ascidia intestinalis</name>
    <dbReference type="NCBI Taxonomy" id="7719"/>
    <lineage>
        <taxon>Eukaryota</taxon>
        <taxon>Metazoa</taxon>
        <taxon>Chordata</taxon>
        <taxon>Tunicata</taxon>
        <taxon>Ascidiacea</taxon>
        <taxon>Phlebobranchia</taxon>
        <taxon>Cionidae</taxon>
        <taxon>Ciona</taxon>
    </lineage>
</organism>
<dbReference type="EMBL" id="EAAA01002861">
    <property type="status" value="NOT_ANNOTATED_CDS"/>
    <property type="molecule type" value="Genomic_DNA"/>
</dbReference>
<reference evidence="14" key="1">
    <citation type="journal article" date="2002" name="Science">
        <title>The draft genome of Ciona intestinalis: insights into chordate and vertebrate origins.</title>
        <authorList>
            <person name="Dehal P."/>
            <person name="Satou Y."/>
            <person name="Campbell R.K."/>
            <person name="Chapman J."/>
            <person name="Degnan B."/>
            <person name="De Tomaso A."/>
            <person name="Davidson B."/>
            <person name="Di Gregorio A."/>
            <person name="Gelpke M."/>
            <person name="Goodstein D.M."/>
            <person name="Harafuji N."/>
            <person name="Hastings K.E."/>
            <person name="Ho I."/>
            <person name="Hotta K."/>
            <person name="Huang W."/>
            <person name="Kawashima T."/>
            <person name="Lemaire P."/>
            <person name="Martinez D."/>
            <person name="Meinertzhagen I.A."/>
            <person name="Necula S."/>
            <person name="Nonaka M."/>
            <person name="Putnam N."/>
            <person name="Rash S."/>
            <person name="Saiga H."/>
            <person name="Satake M."/>
            <person name="Terry A."/>
            <person name="Yamada L."/>
            <person name="Wang H.G."/>
            <person name="Awazu S."/>
            <person name="Azumi K."/>
            <person name="Boore J."/>
            <person name="Branno M."/>
            <person name="Chin-Bow S."/>
            <person name="DeSantis R."/>
            <person name="Doyle S."/>
            <person name="Francino P."/>
            <person name="Keys D.N."/>
            <person name="Haga S."/>
            <person name="Hayashi H."/>
            <person name="Hino K."/>
            <person name="Imai K.S."/>
            <person name="Inaba K."/>
            <person name="Kano S."/>
            <person name="Kobayashi K."/>
            <person name="Kobayashi M."/>
            <person name="Lee B.I."/>
            <person name="Makabe K.W."/>
            <person name="Manohar C."/>
            <person name="Matassi G."/>
            <person name="Medina M."/>
            <person name="Mochizuki Y."/>
            <person name="Mount S."/>
            <person name="Morishita T."/>
            <person name="Miura S."/>
            <person name="Nakayama A."/>
            <person name="Nishizaka S."/>
            <person name="Nomoto H."/>
            <person name="Ohta F."/>
            <person name="Oishi K."/>
            <person name="Rigoutsos I."/>
            <person name="Sano M."/>
            <person name="Sasaki A."/>
            <person name="Sasakura Y."/>
            <person name="Shoguchi E."/>
            <person name="Shin-i T."/>
            <person name="Spagnuolo A."/>
            <person name="Stainier D."/>
            <person name="Suzuki M.M."/>
            <person name="Tassy O."/>
            <person name="Takatori N."/>
            <person name="Tokuoka M."/>
            <person name="Yagi K."/>
            <person name="Yoshizaki F."/>
            <person name="Wada S."/>
            <person name="Zhang C."/>
            <person name="Hyatt P.D."/>
            <person name="Larimer F."/>
            <person name="Detter C."/>
            <person name="Doggett N."/>
            <person name="Glavina T."/>
            <person name="Hawkins T."/>
            <person name="Richardson P."/>
            <person name="Lucas S."/>
            <person name="Kohara Y."/>
            <person name="Levine M."/>
            <person name="Satoh N."/>
            <person name="Rokhsar D.S."/>
        </authorList>
    </citation>
    <scope>NUCLEOTIDE SEQUENCE [LARGE SCALE GENOMIC DNA]</scope>
</reference>
<dbReference type="STRING" id="7719.ENSCINP00000006553"/>
<dbReference type="PANTHER" id="PTHR43176:SF3">
    <property type="entry name" value="3-HYDROXYISOBUTYRYL-COA HYDROLASE, MITOCHONDRIAL"/>
    <property type="match status" value="1"/>
</dbReference>
<dbReference type="EC" id="3.1.2.4" evidence="5"/>
<comment type="similarity">
    <text evidence="4">Belongs to the enoyl-CoA hydratase/isomerase family.</text>
</comment>
<evidence type="ECO:0000256" key="9">
    <source>
        <dbReference type="ARBA" id="ARBA00023128"/>
    </source>
</evidence>
<comment type="function">
    <text evidence="10">Hydrolyzes 3-hydroxyisobutyryl-CoA (HIBYL-CoA), a saline catabolite. Has high activity toward isobutyryl-CoA. Could be an isobutyryl-CoA dehydrogenase that functions in valine catabolism. Also hydrolyzes 3-hydroxypropanoyl-CoA.</text>
</comment>
<comment type="pathway">
    <text evidence="3">Amino-acid degradation; L-valine degradation.</text>
</comment>
<keyword evidence="9" id="KW-0496">Mitochondrion</keyword>
<dbReference type="SUPFAM" id="SSF52096">
    <property type="entry name" value="ClpP/crotonase"/>
    <property type="match status" value="1"/>
</dbReference>
<comment type="subcellular location">
    <subcellularLocation>
        <location evidence="2">Mitochondrion</location>
    </subcellularLocation>
</comment>
<dbReference type="UniPathway" id="UPA00362"/>
<dbReference type="GO" id="GO:0003860">
    <property type="term" value="F:3-hydroxyisobutyryl-CoA hydrolase activity"/>
    <property type="evidence" value="ECO:0000318"/>
    <property type="project" value="GO_Central"/>
</dbReference>
<evidence type="ECO:0000256" key="5">
    <source>
        <dbReference type="ARBA" id="ARBA00011915"/>
    </source>
</evidence>
<dbReference type="OMA" id="EVFTMEY"/>
<dbReference type="InterPro" id="IPR032259">
    <property type="entry name" value="HIBYL-CoA-H"/>
</dbReference>
<keyword evidence="8" id="KW-0378">Hydrolase</keyword>
<dbReference type="Pfam" id="PF16113">
    <property type="entry name" value="ECH_2"/>
    <property type="match status" value="1"/>
</dbReference>
<evidence type="ECO:0000256" key="3">
    <source>
        <dbReference type="ARBA" id="ARBA00005109"/>
    </source>
</evidence>
<feature type="domain" description="Enoyl-CoA hydratase/isomerase" evidence="12">
    <location>
        <begin position="46"/>
        <end position="377"/>
    </location>
</feature>
<evidence type="ECO:0000313" key="14">
    <source>
        <dbReference type="Proteomes" id="UP000008144"/>
    </source>
</evidence>
<reference evidence="13" key="2">
    <citation type="journal article" date="2008" name="Genome Biol.">
        <title>Improved genome assembly and evidence-based global gene model set for the chordate Ciona intestinalis: new insight into intron and operon populations.</title>
        <authorList>
            <person name="Satou Y."/>
            <person name="Mineta K."/>
            <person name="Ogasawara M."/>
            <person name="Sasakura Y."/>
            <person name="Shoguchi E."/>
            <person name="Ueno K."/>
            <person name="Yamada L."/>
            <person name="Matsumoto J."/>
            <person name="Wasserscheid J."/>
            <person name="Dewar K."/>
            <person name="Wiley G.B."/>
            <person name="Macmil S.L."/>
            <person name="Roe B.A."/>
            <person name="Zeller R.W."/>
            <person name="Hastings K.E."/>
            <person name="Lemaire P."/>
            <person name="Lindquist E."/>
            <person name="Endo T."/>
            <person name="Hotta K."/>
            <person name="Inaba K."/>
        </authorList>
    </citation>
    <scope>NUCLEOTIDE SEQUENCE [LARGE SCALE GENOMIC DNA]</scope>
    <source>
        <strain evidence="13">wild type</strain>
    </source>
</reference>
<dbReference type="AlphaFoldDB" id="F6S360"/>
<evidence type="ECO:0000256" key="4">
    <source>
        <dbReference type="ARBA" id="ARBA00005254"/>
    </source>
</evidence>
<dbReference type="NCBIfam" id="NF004127">
    <property type="entry name" value="PRK05617.1"/>
    <property type="match status" value="1"/>
</dbReference>
<evidence type="ECO:0000256" key="1">
    <source>
        <dbReference type="ARBA" id="ARBA00001709"/>
    </source>
</evidence>
<reference evidence="13" key="3">
    <citation type="submission" date="2025-08" db="UniProtKB">
        <authorList>
            <consortium name="Ensembl"/>
        </authorList>
    </citation>
    <scope>IDENTIFICATION</scope>
</reference>
<evidence type="ECO:0000259" key="12">
    <source>
        <dbReference type="Pfam" id="PF16113"/>
    </source>
</evidence>
<sequence>VAVKYFIDNQRKIELKELQRARRQQQQTKTSFAGDDVLFERIGGAGIITLNRPSALNALNLSMIKKIFPKIKEWEEDPATTMIIMKGAGGKAFCAGGDILSITEEGKKGNYEAGQEFFRSEYQLNYRIATCLVPYIAFIDGITMGGGVGLSVHGENRICTERTLFAMPETAIGLFPDVGGSYFLPRLSKHLGMYLALTGFRLKGRDVYKAGVATRMVHSTVLPQLEQDLVAMENPSTQDITDLLRKYHEECQTGRERDYLILRDKEEDIKRMFCADSVEEIFENLRNDGSEWALEQLSVMEKMSPTSLKITHRQLSLGESLDLSECLEMEYRMGSQCLRHPDFYEGVRSVLIDKDKSPKWNPATLSGVTEGIVDKHFILPSDGEELQL</sequence>
<dbReference type="CDD" id="cd06558">
    <property type="entry name" value="crotonase-like"/>
    <property type="match status" value="1"/>
</dbReference>
<dbReference type="Proteomes" id="UP000008144">
    <property type="component" value="Chromosome 9"/>
</dbReference>
<dbReference type="FunFam" id="3.90.226.10:FF:000026">
    <property type="entry name" value="3-hydroxyisobutyryl-CoA hydrolase, mitochondrial"/>
    <property type="match status" value="1"/>
</dbReference>
<dbReference type="Ensembl" id="ENSCINT00000006553.3">
    <property type="protein sequence ID" value="ENSCINP00000006553.3"/>
    <property type="gene ID" value="ENSCING00000003202.3"/>
</dbReference>
<evidence type="ECO:0000256" key="10">
    <source>
        <dbReference type="ARBA" id="ARBA00024871"/>
    </source>
</evidence>
<accession>F6S360</accession>
<dbReference type="GO" id="GO:0006574">
    <property type="term" value="P:L-valine catabolic process"/>
    <property type="evidence" value="ECO:0000318"/>
    <property type="project" value="GO_Central"/>
</dbReference>
<proteinExistence type="inferred from homology"/>
<dbReference type="InterPro" id="IPR045004">
    <property type="entry name" value="ECH_dom"/>
</dbReference>
<reference evidence="13" key="4">
    <citation type="submission" date="2025-09" db="UniProtKB">
        <authorList>
            <consortium name="Ensembl"/>
        </authorList>
    </citation>
    <scope>IDENTIFICATION</scope>
</reference>
<dbReference type="HOGENOM" id="CLU_009834_22_1_1"/>
<dbReference type="GeneTree" id="ENSGT00890000139491"/>
<evidence type="ECO:0000256" key="2">
    <source>
        <dbReference type="ARBA" id="ARBA00004173"/>
    </source>
</evidence>
<comment type="catalytic activity">
    <reaction evidence="1">
        <text>3-hydroxy-2-methylpropanoyl-CoA + H2O = 3-hydroxy-2-methylpropanoate + CoA + H(+)</text>
        <dbReference type="Rhea" id="RHEA:20888"/>
        <dbReference type="ChEBI" id="CHEBI:11805"/>
        <dbReference type="ChEBI" id="CHEBI:15377"/>
        <dbReference type="ChEBI" id="CHEBI:15378"/>
        <dbReference type="ChEBI" id="CHEBI:57287"/>
        <dbReference type="ChEBI" id="CHEBI:57340"/>
        <dbReference type="EC" id="3.1.2.4"/>
    </reaction>
</comment>
<protein>
    <recommendedName>
        <fullName evidence="6">3-hydroxyisobutyryl-CoA hydrolase, mitochondrial</fullName>
        <ecNumber evidence="5">3.1.2.4</ecNumber>
    </recommendedName>
    <alternativeName>
        <fullName evidence="11">3-hydroxyisobutyryl-coenzyme A hydrolase</fullName>
    </alternativeName>
</protein>
<evidence type="ECO:0000256" key="6">
    <source>
        <dbReference type="ARBA" id="ARBA00016714"/>
    </source>
</evidence>
<keyword evidence="14" id="KW-1185">Reference proteome</keyword>
<evidence type="ECO:0000256" key="7">
    <source>
        <dbReference type="ARBA" id="ARBA00022456"/>
    </source>
</evidence>